<keyword evidence="7" id="KW-0678">Repressor</keyword>
<feature type="domain" description="Arginine repressor DNA-binding" evidence="9">
    <location>
        <begin position="2"/>
        <end position="68"/>
    </location>
</feature>
<dbReference type="HAMAP" id="MF_00173">
    <property type="entry name" value="Arg_repressor"/>
    <property type="match status" value="1"/>
</dbReference>
<evidence type="ECO:0000259" key="9">
    <source>
        <dbReference type="Pfam" id="PF01316"/>
    </source>
</evidence>
<dbReference type="GO" id="GO:0034618">
    <property type="term" value="F:arginine binding"/>
    <property type="evidence" value="ECO:0007669"/>
    <property type="project" value="InterPro"/>
</dbReference>
<dbReference type="Pfam" id="PF02863">
    <property type="entry name" value="Arg_repressor_C"/>
    <property type="match status" value="1"/>
</dbReference>
<dbReference type="PRINTS" id="PR01467">
    <property type="entry name" value="ARGREPRESSOR"/>
</dbReference>
<evidence type="ECO:0000313" key="12">
    <source>
        <dbReference type="Proteomes" id="UP000010802"/>
    </source>
</evidence>
<dbReference type="PANTHER" id="PTHR34471">
    <property type="entry name" value="ARGININE REPRESSOR"/>
    <property type="match status" value="1"/>
</dbReference>
<sequence length="148" mass="16824">MKQKRHFKIREIIREKPIETQEELAVELRKEGFNVTQATVSRDIKELKLIKVLRDNEHYCYAEPEKTSISSDRLLKMFKESIISFDTAENLIVIKTSSGTASAVGEAIDGLNWSDIVGTVAGDNTILVIAKSKKVVNDILKKFEEIMR</sequence>
<dbReference type="GO" id="GO:0006526">
    <property type="term" value="P:L-arginine biosynthetic process"/>
    <property type="evidence" value="ECO:0007669"/>
    <property type="project" value="UniProtKB-UniPathway"/>
</dbReference>
<dbReference type="InterPro" id="IPR036251">
    <property type="entry name" value="Arg_repress_C_sf"/>
</dbReference>
<keyword evidence="7" id="KW-0055">Arginine biosynthesis</keyword>
<evidence type="ECO:0000256" key="6">
    <source>
        <dbReference type="ARBA" id="ARBA00023163"/>
    </source>
</evidence>
<dbReference type="GO" id="GO:0051259">
    <property type="term" value="P:protein complex oligomerization"/>
    <property type="evidence" value="ECO:0007669"/>
    <property type="project" value="InterPro"/>
</dbReference>
<dbReference type="GO" id="GO:1900079">
    <property type="term" value="P:regulation of arginine biosynthetic process"/>
    <property type="evidence" value="ECO:0007669"/>
    <property type="project" value="UniProtKB-UniRule"/>
</dbReference>
<dbReference type="SUPFAM" id="SSF46785">
    <property type="entry name" value="Winged helix' DNA-binding domain"/>
    <property type="match status" value="1"/>
</dbReference>
<evidence type="ECO:0000256" key="8">
    <source>
        <dbReference type="NCBIfam" id="TIGR01529"/>
    </source>
</evidence>
<evidence type="ECO:0000256" key="7">
    <source>
        <dbReference type="HAMAP-Rule" id="MF_00173"/>
    </source>
</evidence>
<dbReference type="InterPro" id="IPR036388">
    <property type="entry name" value="WH-like_DNA-bd_sf"/>
</dbReference>
<dbReference type="PANTHER" id="PTHR34471:SF1">
    <property type="entry name" value="ARGININE REPRESSOR"/>
    <property type="match status" value="1"/>
</dbReference>
<accession>F4LV08</accession>
<dbReference type="STRING" id="1209989.TepRe1_1388"/>
<evidence type="ECO:0000259" key="10">
    <source>
        <dbReference type="Pfam" id="PF02863"/>
    </source>
</evidence>
<comment type="similarity">
    <text evidence="2 7">Belongs to the ArgR family.</text>
</comment>
<dbReference type="KEGG" id="tae:TepiRe1_1499"/>
<dbReference type="KEGG" id="tep:TepRe1_1388"/>
<keyword evidence="5 7" id="KW-0238">DNA-binding</keyword>
<dbReference type="HOGENOM" id="CLU_097103_3_0_9"/>
<dbReference type="InterPro" id="IPR036390">
    <property type="entry name" value="WH_DNA-bd_sf"/>
</dbReference>
<keyword evidence="6 7" id="KW-0804">Transcription</keyword>
<dbReference type="SUPFAM" id="SSF55252">
    <property type="entry name" value="C-terminal domain of arginine repressor"/>
    <property type="match status" value="1"/>
</dbReference>
<evidence type="ECO:0000256" key="4">
    <source>
        <dbReference type="ARBA" id="ARBA00023015"/>
    </source>
</evidence>
<protein>
    <recommendedName>
        <fullName evidence="7 8">Arginine repressor</fullName>
    </recommendedName>
</protein>
<dbReference type="NCBIfam" id="TIGR01529">
    <property type="entry name" value="argR_whole"/>
    <property type="match status" value="1"/>
</dbReference>
<comment type="pathway">
    <text evidence="7">Amino-acid biosynthesis; L-arginine biosynthesis [regulation].</text>
</comment>
<dbReference type="OrthoDB" id="9807089at2"/>
<dbReference type="InterPro" id="IPR020899">
    <property type="entry name" value="Arg_repress_C"/>
</dbReference>
<dbReference type="RefSeq" id="WP_013778457.1">
    <property type="nucleotide sequence ID" value="NC_015519.1"/>
</dbReference>
<dbReference type="UniPathway" id="UPA00068"/>
<keyword evidence="12" id="KW-1185">Reference proteome</keyword>
<dbReference type="GO" id="GO:0005737">
    <property type="term" value="C:cytoplasm"/>
    <property type="evidence" value="ECO:0007669"/>
    <property type="project" value="UniProtKB-SubCell"/>
</dbReference>
<dbReference type="InterPro" id="IPR001669">
    <property type="entry name" value="Arg_repress"/>
</dbReference>
<dbReference type="GO" id="GO:0003700">
    <property type="term" value="F:DNA-binding transcription factor activity"/>
    <property type="evidence" value="ECO:0007669"/>
    <property type="project" value="UniProtKB-UniRule"/>
</dbReference>
<dbReference type="InterPro" id="IPR020900">
    <property type="entry name" value="Arg_repress_DNA-bd"/>
</dbReference>
<dbReference type="Pfam" id="PF01316">
    <property type="entry name" value="Arg_repressor"/>
    <property type="match status" value="1"/>
</dbReference>
<dbReference type="eggNOG" id="COG1438">
    <property type="taxonomic scope" value="Bacteria"/>
</dbReference>
<evidence type="ECO:0000313" key="11">
    <source>
        <dbReference type="EMBL" id="CDI40716.1"/>
    </source>
</evidence>
<name>F4LV08_TEPAE</name>
<keyword evidence="7" id="KW-0028">Amino-acid biosynthesis</keyword>
<organism evidence="11 12">
    <name type="scientific">Tepidanaerobacter acetatoxydans (strain DSM 21804 / JCM 16047 / Re1)</name>
    <dbReference type="NCBI Taxonomy" id="1209989"/>
    <lineage>
        <taxon>Bacteria</taxon>
        <taxon>Bacillati</taxon>
        <taxon>Bacillota</taxon>
        <taxon>Clostridia</taxon>
        <taxon>Thermosediminibacterales</taxon>
        <taxon>Tepidanaerobacteraceae</taxon>
        <taxon>Tepidanaerobacter</taxon>
    </lineage>
</organism>
<evidence type="ECO:0000256" key="5">
    <source>
        <dbReference type="ARBA" id="ARBA00023125"/>
    </source>
</evidence>
<dbReference type="Proteomes" id="UP000010802">
    <property type="component" value="Chromosome"/>
</dbReference>
<dbReference type="NCBIfam" id="NF001680">
    <property type="entry name" value="PRK00441.1"/>
    <property type="match status" value="1"/>
</dbReference>
<reference evidence="12" key="1">
    <citation type="journal article" date="2013" name="Genome Announc.">
        <title>First genome sequence of a syntrophic acetate-oxidizing bacterium, Tepidanaerobacter acetatoxydans strain Re1.</title>
        <authorList>
            <person name="Manzoor S."/>
            <person name="Bongcam-Rudloff E."/>
            <person name="Schnurer A."/>
            <person name="Muller B."/>
        </authorList>
    </citation>
    <scope>NUCLEOTIDE SEQUENCE [LARGE SCALE GENOMIC DNA]</scope>
    <source>
        <strain evidence="12">Re1</strain>
    </source>
</reference>
<evidence type="ECO:0000256" key="1">
    <source>
        <dbReference type="ARBA" id="ARBA00004496"/>
    </source>
</evidence>
<dbReference type="Gene3D" id="1.10.10.10">
    <property type="entry name" value="Winged helix-like DNA-binding domain superfamily/Winged helix DNA-binding domain"/>
    <property type="match status" value="1"/>
</dbReference>
<comment type="subcellular location">
    <subcellularLocation>
        <location evidence="1 7">Cytoplasm</location>
    </subcellularLocation>
</comment>
<evidence type="ECO:0000256" key="3">
    <source>
        <dbReference type="ARBA" id="ARBA00022490"/>
    </source>
</evidence>
<feature type="domain" description="Arginine repressor C-terminal" evidence="10">
    <location>
        <begin position="78"/>
        <end position="144"/>
    </location>
</feature>
<evidence type="ECO:0000256" key="2">
    <source>
        <dbReference type="ARBA" id="ARBA00008316"/>
    </source>
</evidence>
<comment type="function">
    <text evidence="7">Regulates arginine biosynthesis genes.</text>
</comment>
<dbReference type="EMBL" id="HF563609">
    <property type="protein sequence ID" value="CDI40716.1"/>
    <property type="molecule type" value="Genomic_DNA"/>
</dbReference>
<keyword evidence="3 7" id="KW-0963">Cytoplasm</keyword>
<dbReference type="Gene3D" id="3.30.1360.40">
    <property type="match status" value="1"/>
</dbReference>
<dbReference type="GO" id="GO:0003677">
    <property type="term" value="F:DNA binding"/>
    <property type="evidence" value="ECO:0007669"/>
    <property type="project" value="UniProtKB-KW"/>
</dbReference>
<dbReference type="AlphaFoldDB" id="F4LV08"/>
<keyword evidence="4 7" id="KW-0805">Transcription regulation</keyword>
<proteinExistence type="inferred from homology"/>
<gene>
    <name evidence="7 11" type="primary">argR</name>
    <name evidence="11" type="ordered locus">TEPIRE1_1499</name>
</gene>